<gene>
    <name evidence="6" type="ORF">UAU_01498</name>
</gene>
<dbReference type="Pfam" id="PF09278">
    <property type="entry name" value="MerR-DNA-bind"/>
    <property type="match status" value="1"/>
</dbReference>
<dbReference type="PANTHER" id="PTHR30204:SF98">
    <property type="entry name" value="HTH-TYPE TRANSCRIPTIONAL REGULATOR ADHR"/>
    <property type="match status" value="1"/>
</dbReference>
<sequence>MNIKEVSQKYDLSIDTLRYYERIGLLPKVNRMKNGYRDYSEYDENWVFYIKSMRSAGISVETLIEYVTLFQQGAETIPARKELLLDQREDLALRISDMQNVLARLDKKIEGYEERVLKYEANELDG</sequence>
<dbReference type="PATRIC" id="fig|1158607.3.peg.1485"/>
<dbReference type="Proteomes" id="UP000013782">
    <property type="component" value="Unassembled WGS sequence"/>
</dbReference>
<dbReference type="eggNOG" id="COG0789">
    <property type="taxonomic scope" value="Bacteria"/>
</dbReference>
<name>R2SRU8_9ENTE</name>
<dbReference type="PROSITE" id="PS50937">
    <property type="entry name" value="HTH_MERR_2"/>
    <property type="match status" value="1"/>
</dbReference>
<dbReference type="GO" id="GO:0003700">
    <property type="term" value="F:DNA-binding transcription factor activity"/>
    <property type="evidence" value="ECO:0007669"/>
    <property type="project" value="InterPro"/>
</dbReference>
<dbReference type="Pfam" id="PF00376">
    <property type="entry name" value="MerR"/>
    <property type="match status" value="1"/>
</dbReference>
<dbReference type="PANTHER" id="PTHR30204">
    <property type="entry name" value="REDOX-CYCLING DRUG-SENSING TRANSCRIPTIONAL ACTIVATOR SOXR"/>
    <property type="match status" value="1"/>
</dbReference>
<evidence type="ECO:0000256" key="4">
    <source>
        <dbReference type="SAM" id="Coils"/>
    </source>
</evidence>
<evidence type="ECO:0000256" key="2">
    <source>
        <dbReference type="ARBA" id="ARBA00023125"/>
    </source>
</evidence>
<dbReference type="OrthoDB" id="9811174at2"/>
<keyword evidence="4" id="KW-0175">Coiled coil</keyword>
<dbReference type="PRINTS" id="PR00040">
    <property type="entry name" value="HTHMERR"/>
</dbReference>
<evidence type="ECO:0000313" key="7">
    <source>
        <dbReference type="Proteomes" id="UP000013782"/>
    </source>
</evidence>
<dbReference type="RefSeq" id="WP_010756523.1">
    <property type="nucleotide sequence ID" value="NZ_ASWD01000002.1"/>
</dbReference>
<keyword evidence="7" id="KW-1185">Reference proteome</keyword>
<keyword evidence="2" id="KW-0238">DNA-binding</keyword>
<accession>R2SRU8</accession>
<dbReference type="CDD" id="cd01109">
    <property type="entry name" value="HTH_YyaN"/>
    <property type="match status" value="1"/>
</dbReference>
<dbReference type="STRING" id="160454.RV10_GL001270"/>
<dbReference type="SUPFAM" id="SSF46955">
    <property type="entry name" value="Putative DNA-binding domain"/>
    <property type="match status" value="1"/>
</dbReference>
<evidence type="ECO:0000256" key="3">
    <source>
        <dbReference type="ARBA" id="ARBA00023163"/>
    </source>
</evidence>
<dbReference type="InterPro" id="IPR000551">
    <property type="entry name" value="MerR-type_HTH_dom"/>
</dbReference>
<dbReference type="GO" id="GO:0003677">
    <property type="term" value="F:DNA binding"/>
    <property type="evidence" value="ECO:0007669"/>
    <property type="project" value="UniProtKB-KW"/>
</dbReference>
<proteinExistence type="predicted"/>
<dbReference type="InterPro" id="IPR047057">
    <property type="entry name" value="MerR_fam"/>
</dbReference>
<reference evidence="6 7" key="1">
    <citation type="submission" date="2013-02" db="EMBL/GenBank/DDBJ databases">
        <title>The Genome Sequence of Enterococcus pallens BAA-351.</title>
        <authorList>
            <consortium name="The Broad Institute Genome Sequencing Platform"/>
            <consortium name="The Broad Institute Genome Sequencing Center for Infectious Disease"/>
            <person name="Earl A.M."/>
            <person name="Gilmore M.S."/>
            <person name="Lebreton F."/>
            <person name="Walker B."/>
            <person name="Young S.K."/>
            <person name="Zeng Q."/>
            <person name="Gargeya S."/>
            <person name="Fitzgerald M."/>
            <person name="Haas B."/>
            <person name="Abouelleil A."/>
            <person name="Alvarado L."/>
            <person name="Arachchi H.M."/>
            <person name="Berlin A.M."/>
            <person name="Chapman S.B."/>
            <person name="Dewar J."/>
            <person name="Goldberg J."/>
            <person name="Griggs A."/>
            <person name="Gujja S."/>
            <person name="Hansen M."/>
            <person name="Howarth C."/>
            <person name="Imamovic A."/>
            <person name="Larimer J."/>
            <person name="McCowan C."/>
            <person name="Murphy C."/>
            <person name="Neiman D."/>
            <person name="Pearson M."/>
            <person name="Priest M."/>
            <person name="Roberts A."/>
            <person name="Saif S."/>
            <person name="Shea T."/>
            <person name="Sisk P."/>
            <person name="Sykes S."/>
            <person name="Wortman J."/>
            <person name="Nusbaum C."/>
            <person name="Birren B."/>
        </authorList>
    </citation>
    <scope>NUCLEOTIDE SEQUENCE [LARGE SCALE GENOMIC DNA]</scope>
    <source>
        <strain evidence="6 7">ATCC BAA-351</strain>
    </source>
</reference>
<feature type="coiled-coil region" evidence="4">
    <location>
        <begin position="88"/>
        <end position="122"/>
    </location>
</feature>
<dbReference type="SMART" id="SM00422">
    <property type="entry name" value="HTH_MERR"/>
    <property type="match status" value="1"/>
</dbReference>
<evidence type="ECO:0000313" key="6">
    <source>
        <dbReference type="EMBL" id="EOH95536.1"/>
    </source>
</evidence>
<keyword evidence="3" id="KW-0804">Transcription</keyword>
<dbReference type="AlphaFoldDB" id="R2SRU8"/>
<evidence type="ECO:0000259" key="5">
    <source>
        <dbReference type="PROSITE" id="PS50937"/>
    </source>
</evidence>
<dbReference type="EMBL" id="AJAQ01000011">
    <property type="protein sequence ID" value="EOH95536.1"/>
    <property type="molecule type" value="Genomic_DNA"/>
</dbReference>
<dbReference type="HOGENOM" id="CLU_060077_8_3_9"/>
<dbReference type="InterPro" id="IPR009061">
    <property type="entry name" value="DNA-bd_dom_put_sf"/>
</dbReference>
<protein>
    <recommendedName>
        <fullName evidence="5">HTH merR-type domain-containing protein</fullName>
    </recommendedName>
</protein>
<comment type="caution">
    <text evidence="6">The sequence shown here is derived from an EMBL/GenBank/DDBJ whole genome shotgun (WGS) entry which is preliminary data.</text>
</comment>
<keyword evidence="1" id="KW-0805">Transcription regulation</keyword>
<dbReference type="Gene3D" id="1.10.1660.10">
    <property type="match status" value="1"/>
</dbReference>
<dbReference type="InterPro" id="IPR015358">
    <property type="entry name" value="Tscrpt_reg_MerR_DNA-bd"/>
</dbReference>
<feature type="domain" description="HTH merR-type" evidence="5">
    <location>
        <begin position="1"/>
        <end position="69"/>
    </location>
</feature>
<organism evidence="6 7">
    <name type="scientific">Enterococcus pallens ATCC BAA-351</name>
    <dbReference type="NCBI Taxonomy" id="1158607"/>
    <lineage>
        <taxon>Bacteria</taxon>
        <taxon>Bacillati</taxon>
        <taxon>Bacillota</taxon>
        <taxon>Bacilli</taxon>
        <taxon>Lactobacillales</taxon>
        <taxon>Enterococcaceae</taxon>
        <taxon>Enterococcus</taxon>
    </lineage>
</organism>
<evidence type="ECO:0000256" key="1">
    <source>
        <dbReference type="ARBA" id="ARBA00023015"/>
    </source>
</evidence>